<dbReference type="InterPro" id="IPR046799">
    <property type="entry name" value="ROXA-like_wH"/>
</dbReference>
<keyword evidence="5" id="KW-0408">Iron</keyword>
<dbReference type="EMBL" id="CP013264">
    <property type="protein sequence ID" value="ALR19857.1"/>
    <property type="molecule type" value="Genomic_DNA"/>
</dbReference>
<dbReference type="STRING" id="1332080.ATN00_05570"/>
<evidence type="ECO:0000256" key="2">
    <source>
        <dbReference type="ARBA" id="ARBA00022723"/>
    </source>
</evidence>
<dbReference type="SUPFAM" id="SSF51197">
    <property type="entry name" value="Clavaminate synthase-like"/>
    <property type="match status" value="1"/>
</dbReference>
<evidence type="ECO:0000256" key="1">
    <source>
        <dbReference type="ARBA" id="ARBA00001954"/>
    </source>
</evidence>
<evidence type="ECO:0000313" key="8">
    <source>
        <dbReference type="Proteomes" id="UP000056968"/>
    </source>
</evidence>
<dbReference type="OrthoDB" id="9764016at2"/>
<dbReference type="PANTHER" id="PTHR13096:SF8">
    <property type="entry name" value="RIBOSOMAL OXYGENASE 1"/>
    <property type="match status" value="1"/>
</dbReference>
<accession>A0A0S3EWN8</accession>
<dbReference type="Pfam" id="PF20514">
    <property type="entry name" value="WHD_ROXA"/>
    <property type="match status" value="1"/>
</dbReference>
<keyword evidence="3" id="KW-0223">Dioxygenase</keyword>
<keyword evidence="8" id="KW-1185">Reference proteome</keyword>
<gene>
    <name evidence="7" type="ORF">ATN00_05570</name>
</gene>
<keyword evidence="4" id="KW-0560">Oxidoreductase</keyword>
<dbReference type="Gene3D" id="2.60.120.650">
    <property type="entry name" value="Cupin"/>
    <property type="match status" value="1"/>
</dbReference>
<name>A0A0S3EWN8_9SPHN</name>
<protein>
    <submittedName>
        <fullName evidence="7">Cupin</fullName>
    </submittedName>
</protein>
<reference evidence="7 8" key="1">
    <citation type="submission" date="2015-11" db="EMBL/GenBank/DDBJ databases">
        <title>A Two-component Flavoprotein Monooxygenase System MeaXY Responsible for para-Hydroxylation of 2-Methyl-6-ethylaniline and 2,6-Diethylaniline in Sphingobium baderi DE-13.</title>
        <authorList>
            <person name="Cheng M."/>
            <person name="Meng Q."/>
            <person name="Yang Y."/>
            <person name="Chu C."/>
            <person name="Yan X."/>
            <person name="He J."/>
            <person name="Li S."/>
        </authorList>
    </citation>
    <scope>NUCLEOTIDE SEQUENCE [LARGE SCALE GENOMIC DNA]</scope>
    <source>
        <strain evidence="7 8">DE-13</strain>
    </source>
</reference>
<sequence>MQIADFDVDLFLRDHWQKRPLLIRNPWKEWRNPLDPDELAGLACEEGVESRLITRDAGRLAAESGPLAETRFGELDSNPWTLLVQAVDHHAPEVAELVEPFRFVPDWRIDDVMVSYATDGGGVGPHYDQYDVFLVQGLGKRRWRVGPRCDSATPLLPHDDLRLIADFEATGDWILEPGDILYVPPCFAHEGVAVSDDCMTYSIGFRAPSRAELIESWCEHQADGLPDEDRYTDPDLTLQANPGEIATSAIDRLHEMVMEALSDRDAFARWFGLYNSLPKYAETDWRPEEAIGQQAVRALLAESVPLSRNPASRFSFIRQKEETLLLFVDGHCFDCAGDTALLAERLCAGSTIMDPALAASAPAAVLIAALIDQGSLAFDDED</sequence>
<dbReference type="PANTHER" id="PTHR13096">
    <property type="entry name" value="MINA53 MYC INDUCED NUCLEAR ANTIGEN"/>
    <property type="match status" value="1"/>
</dbReference>
<organism evidence="7 8">
    <name type="scientific">Sphingobium baderi</name>
    <dbReference type="NCBI Taxonomy" id="1332080"/>
    <lineage>
        <taxon>Bacteria</taxon>
        <taxon>Pseudomonadati</taxon>
        <taxon>Pseudomonadota</taxon>
        <taxon>Alphaproteobacteria</taxon>
        <taxon>Sphingomonadales</taxon>
        <taxon>Sphingomonadaceae</taxon>
        <taxon>Sphingobium</taxon>
    </lineage>
</organism>
<evidence type="ECO:0000256" key="3">
    <source>
        <dbReference type="ARBA" id="ARBA00022964"/>
    </source>
</evidence>
<dbReference type="Gene3D" id="3.40.366.30">
    <property type="entry name" value="50S ribosomal protein L16 arginine hydroxylase, Chain A, Domain 2"/>
    <property type="match status" value="1"/>
</dbReference>
<evidence type="ECO:0000256" key="5">
    <source>
        <dbReference type="ARBA" id="ARBA00023004"/>
    </source>
</evidence>
<comment type="cofactor">
    <cofactor evidence="1">
        <name>Fe(2+)</name>
        <dbReference type="ChEBI" id="CHEBI:29033"/>
    </cofactor>
</comment>
<dbReference type="AlphaFoldDB" id="A0A0S3EWN8"/>
<keyword evidence="2" id="KW-0479">Metal-binding</keyword>
<proteinExistence type="predicted"/>
<evidence type="ECO:0000256" key="4">
    <source>
        <dbReference type="ARBA" id="ARBA00023002"/>
    </source>
</evidence>
<dbReference type="InterPro" id="IPR003347">
    <property type="entry name" value="JmjC_dom"/>
</dbReference>
<dbReference type="GO" id="GO:0016706">
    <property type="term" value="F:2-oxoglutarate-dependent dioxygenase activity"/>
    <property type="evidence" value="ECO:0007669"/>
    <property type="project" value="TreeGrafter"/>
</dbReference>
<evidence type="ECO:0000259" key="6">
    <source>
        <dbReference type="PROSITE" id="PS51184"/>
    </source>
</evidence>
<dbReference type="Pfam" id="PF08007">
    <property type="entry name" value="JmjC_2"/>
    <property type="match status" value="1"/>
</dbReference>
<dbReference type="RefSeq" id="WP_062063070.1">
    <property type="nucleotide sequence ID" value="NZ_CP013264.1"/>
</dbReference>
<dbReference type="Proteomes" id="UP000056968">
    <property type="component" value="Chromosome"/>
</dbReference>
<dbReference type="PROSITE" id="PS51184">
    <property type="entry name" value="JMJC"/>
    <property type="match status" value="1"/>
</dbReference>
<dbReference type="KEGG" id="sbd:ATN00_05570"/>
<feature type="domain" description="JmjC" evidence="6">
    <location>
        <begin position="93"/>
        <end position="222"/>
    </location>
</feature>
<evidence type="ECO:0000313" key="7">
    <source>
        <dbReference type="EMBL" id="ALR19857.1"/>
    </source>
</evidence>
<dbReference type="GO" id="GO:0046872">
    <property type="term" value="F:metal ion binding"/>
    <property type="evidence" value="ECO:0007669"/>
    <property type="project" value="UniProtKB-KW"/>
</dbReference>
<dbReference type="SMART" id="SM00558">
    <property type="entry name" value="JmjC"/>
    <property type="match status" value="1"/>
</dbReference>
<dbReference type="InterPro" id="IPR039994">
    <property type="entry name" value="NO66-like"/>
</dbReference>